<dbReference type="RefSeq" id="WP_173125246.1">
    <property type="nucleotide sequence ID" value="NZ_JABRWJ010000005.1"/>
</dbReference>
<dbReference type="InterPro" id="IPR011008">
    <property type="entry name" value="Dimeric_a/b-barrel"/>
</dbReference>
<comment type="similarity">
    <text evidence="1">Belongs to the YciI family.</text>
</comment>
<sequence>MHAPSKALAAFILAATAAASSLQAQTPPKLQQFVYVLRVSPAFHDASKWTQKENEAVGRHFTRLKEATATGRVILAGKTSEALDATFGLVIFEAEDEKVARQFMETDPAVAAGVMSATLHPYVLALQRKP</sequence>
<gene>
    <name evidence="4" type="ORF">HLB44_18605</name>
</gene>
<keyword evidence="5" id="KW-1185">Reference proteome</keyword>
<keyword evidence="2" id="KW-0732">Signal</keyword>
<accession>A0ABX2EK81</accession>
<evidence type="ECO:0000313" key="4">
    <source>
        <dbReference type="EMBL" id="NRF69008.1"/>
    </source>
</evidence>
<feature type="signal peptide" evidence="2">
    <location>
        <begin position="1"/>
        <end position="24"/>
    </location>
</feature>
<dbReference type="Pfam" id="PF03795">
    <property type="entry name" value="YCII"/>
    <property type="match status" value="1"/>
</dbReference>
<dbReference type="Gene3D" id="3.30.70.1060">
    <property type="entry name" value="Dimeric alpha+beta barrel"/>
    <property type="match status" value="1"/>
</dbReference>
<evidence type="ECO:0000256" key="2">
    <source>
        <dbReference type="SAM" id="SignalP"/>
    </source>
</evidence>
<dbReference type="EMBL" id="JABRWJ010000005">
    <property type="protein sequence ID" value="NRF69008.1"/>
    <property type="molecule type" value="Genomic_DNA"/>
</dbReference>
<comment type="caution">
    <text evidence="4">The sequence shown here is derived from an EMBL/GenBank/DDBJ whole genome shotgun (WGS) entry which is preliminary data.</text>
</comment>
<dbReference type="SUPFAM" id="SSF54909">
    <property type="entry name" value="Dimeric alpha+beta barrel"/>
    <property type="match status" value="1"/>
</dbReference>
<reference evidence="4 5" key="1">
    <citation type="submission" date="2020-05" db="EMBL/GenBank/DDBJ databases">
        <title>Aquincola sp. isolate from soil.</title>
        <authorList>
            <person name="Han J."/>
            <person name="Kim D.-U."/>
        </authorList>
    </citation>
    <scope>NUCLEOTIDE SEQUENCE [LARGE SCALE GENOMIC DNA]</scope>
    <source>
        <strain evidence="4 5">S2</strain>
    </source>
</reference>
<name>A0ABX2EK81_9BURK</name>
<organism evidence="4 5">
    <name type="scientific">Pseudaquabacterium terrae</name>
    <dbReference type="NCBI Taxonomy" id="2732868"/>
    <lineage>
        <taxon>Bacteria</taxon>
        <taxon>Pseudomonadati</taxon>
        <taxon>Pseudomonadota</taxon>
        <taxon>Betaproteobacteria</taxon>
        <taxon>Burkholderiales</taxon>
        <taxon>Sphaerotilaceae</taxon>
        <taxon>Pseudaquabacterium</taxon>
    </lineage>
</organism>
<dbReference type="InterPro" id="IPR005545">
    <property type="entry name" value="YCII"/>
</dbReference>
<evidence type="ECO:0000313" key="5">
    <source>
        <dbReference type="Proteomes" id="UP000737171"/>
    </source>
</evidence>
<evidence type="ECO:0000256" key="1">
    <source>
        <dbReference type="ARBA" id="ARBA00007689"/>
    </source>
</evidence>
<dbReference type="Proteomes" id="UP000737171">
    <property type="component" value="Unassembled WGS sequence"/>
</dbReference>
<evidence type="ECO:0000259" key="3">
    <source>
        <dbReference type="Pfam" id="PF03795"/>
    </source>
</evidence>
<feature type="chain" id="PRO_5046168412" description="YCII-related domain-containing protein" evidence="2">
    <location>
        <begin position="25"/>
        <end position="130"/>
    </location>
</feature>
<proteinExistence type="inferred from homology"/>
<protein>
    <recommendedName>
        <fullName evidence="3">YCII-related domain-containing protein</fullName>
    </recommendedName>
</protein>
<feature type="domain" description="YCII-related" evidence="3">
    <location>
        <begin position="48"/>
        <end position="116"/>
    </location>
</feature>